<accession>A0ABP4CDY0</accession>
<feature type="chain" id="PRO_5045319273" evidence="2">
    <location>
        <begin position="30"/>
        <end position="190"/>
    </location>
</feature>
<keyword evidence="4" id="KW-1185">Reference proteome</keyword>
<name>A0ABP4CDY0_9ACTN</name>
<reference evidence="4" key="1">
    <citation type="journal article" date="2019" name="Int. J. Syst. Evol. Microbiol.">
        <title>The Global Catalogue of Microorganisms (GCM) 10K type strain sequencing project: providing services to taxonomists for standard genome sequencing and annotation.</title>
        <authorList>
            <consortium name="The Broad Institute Genomics Platform"/>
            <consortium name="The Broad Institute Genome Sequencing Center for Infectious Disease"/>
            <person name="Wu L."/>
            <person name="Ma J."/>
        </authorList>
    </citation>
    <scope>NUCLEOTIDE SEQUENCE [LARGE SCALE GENOMIC DNA]</scope>
    <source>
        <strain evidence="4">JCM 10696</strain>
    </source>
</reference>
<feature type="compositionally biased region" description="Pro residues" evidence="1">
    <location>
        <begin position="108"/>
        <end position="123"/>
    </location>
</feature>
<evidence type="ECO:0000313" key="4">
    <source>
        <dbReference type="Proteomes" id="UP001500665"/>
    </source>
</evidence>
<feature type="region of interest" description="Disordered" evidence="1">
    <location>
        <begin position="106"/>
        <end position="137"/>
    </location>
</feature>
<evidence type="ECO:0000256" key="2">
    <source>
        <dbReference type="SAM" id="SignalP"/>
    </source>
</evidence>
<gene>
    <name evidence="3" type="ORF">GCM10009550_61930</name>
</gene>
<dbReference type="EMBL" id="BAAAHH010000033">
    <property type="protein sequence ID" value="GAA0964319.1"/>
    <property type="molecule type" value="Genomic_DNA"/>
</dbReference>
<evidence type="ECO:0000313" key="3">
    <source>
        <dbReference type="EMBL" id="GAA0964319.1"/>
    </source>
</evidence>
<keyword evidence="2" id="KW-0732">Signal</keyword>
<feature type="signal peptide" evidence="2">
    <location>
        <begin position="1"/>
        <end position="29"/>
    </location>
</feature>
<protein>
    <submittedName>
        <fullName evidence="3">Uncharacterized protein</fullName>
    </submittedName>
</protein>
<organism evidence="3 4">
    <name type="scientific">Actinocorallia libanotica</name>
    <dbReference type="NCBI Taxonomy" id="46162"/>
    <lineage>
        <taxon>Bacteria</taxon>
        <taxon>Bacillati</taxon>
        <taxon>Actinomycetota</taxon>
        <taxon>Actinomycetes</taxon>
        <taxon>Streptosporangiales</taxon>
        <taxon>Thermomonosporaceae</taxon>
        <taxon>Actinocorallia</taxon>
    </lineage>
</organism>
<proteinExistence type="predicted"/>
<evidence type="ECO:0000256" key="1">
    <source>
        <dbReference type="SAM" id="MobiDB-lite"/>
    </source>
</evidence>
<dbReference type="RefSeq" id="WP_344244762.1">
    <property type="nucleotide sequence ID" value="NZ_BAAAHH010000033.1"/>
</dbReference>
<feature type="compositionally biased region" description="Low complexity" evidence="1">
    <location>
        <begin position="124"/>
        <end position="136"/>
    </location>
</feature>
<sequence>MKIRKPALAAATLALAITPALTAVTPAQAAPAPSVVLAAAAEELSLVEQILTAFPPAMAEAARQILAGDLSQIFVLFGEATKLTPTQINTIFATLQEILGQFGGLPTEPVPTTPPAEPAPAPAPTTEAPAPVTTPASATGGPVFVQVGAPADTADQKAAWILEALLKDAGKKRSGALLANILVNVVLAAQ</sequence>
<dbReference type="Proteomes" id="UP001500665">
    <property type="component" value="Unassembled WGS sequence"/>
</dbReference>
<comment type="caution">
    <text evidence="3">The sequence shown here is derived from an EMBL/GenBank/DDBJ whole genome shotgun (WGS) entry which is preliminary data.</text>
</comment>